<protein>
    <recommendedName>
        <fullName evidence="3">Helicase C-terminal domain-containing protein</fullName>
    </recommendedName>
</protein>
<comment type="caution">
    <text evidence="1">The sequence shown here is derived from an EMBL/GenBank/DDBJ whole genome shotgun (WGS) entry which is preliminary data.</text>
</comment>
<sequence>MAVDAAFETPSPPFYSPSSHFSPQRHFYLAVDRHQFKMETLMDLLGVAGRRPGLPMVVCCSSRDELDAVSSAVANVPYISLASLYTDLAEADRSLILEHFRQATMRWNPEVSAQSAVDNESVKDEQKSHMIVATDACLPLLPSGESPIAARVLINYELPTKKETYARRMTTCLAADGIVINMVVGGEVVTLKSLEESSNLVIAEMPIHFDSLKNQNGKVMAGDLPPLMVKLKAFIEMYSEEEILSGLDSDVSDKIDLNPSLR</sequence>
<organism evidence="1 2">
    <name type="scientific">Malus baccata</name>
    <name type="common">Siberian crab apple</name>
    <name type="synonym">Pyrus baccata</name>
    <dbReference type="NCBI Taxonomy" id="106549"/>
    <lineage>
        <taxon>Eukaryota</taxon>
        <taxon>Viridiplantae</taxon>
        <taxon>Streptophyta</taxon>
        <taxon>Embryophyta</taxon>
        <taxon>Tracheophyta</taxon>
        <taxon>Spermatophyta</taxon>
        <taxon>Magnoliopsida</taxon>
        <taxon>eudicotyledons</taxon>
        <taxon>Gunneridae</taxon>
        <taxon>Pentapetalae</taxon>
        <taxon>rosids</taxon>
        <taxon>fabids</taxon>
        <taxon>Rosales</taxon>
        <taxon>Rosaceae</taxon>
        <taxon>Amygdaloideae</taxon>
        <taxon>Maleae</taxon>
        <taxon>Malus</taxon>
    </lineage>
</organism>
<evidence type="ECO:0000313" key="1">
    <source>
        <dbReference type="EMBL" id="TQD91641.1"/>
    </source>
</evidence>
<proteinExistence type="predicted"/>
<dbReference type="Gene3D" id="3.40.50.300">
    <property type="entry name" value="P-loop containing nucleotide triphosphate hydrolases"/>
    <property type="match status" value="1"/>
</dbReference>
<evidence type="ECO:0008006" key="3">
    <source>
        <dbReference type="Google" id="ProtNLM"/>
    </source>
</evidence>
<reference evidence="1 2" key="1">
    <citation type="journal article" date="2019" name="G3 (Bethesda)">
        <title>Sequencing of a Wild Apple (Malus baccata) Genome Unravels the Differences Between Cultivated and Wild Apple Species Regarding Disease Resistance and Cold Tolerance.</title>
        <authorList>
            <person name="Chen X."/>
        </authorList>
    </citation>
    <scope>NUCLEOTIDE SEQUENCE [LARGE SCALE GENOMIC DNA]</scope>
    <source>
        <strain evidence="2">cv. Shandingzi</strain>
        <tissue evidence="1">Leaves</tissue>
    </source>
</reference>
<name>A0A540LYS6_MALBA</name>
<dbReference type="EMBL" id="VIEB01000413">
    <property type="protein sequence ID" value="TQD91641.1"/>
    <property type="molecule type" value="Genomic_DNA"/>
</dbReference>
<dbReference type="AlphaFoldDB" id="A0A540LYS6"/>
<dbReference type="InterPro" id="IPR027417">
    <property type="entry name" value="P-loop_NTPase"/>
</dbReference>
<gene>
    <name evidence="1" type="ORF">C1H46_022824</name>
</gene>
<dbReference type="Proteomes" id="UP000315295">
    <property type="component" value="Unassembled WGS sequence"/>
</dbReference>
<accession>A0A540LYS6</accession>
<evidence type="ECO:0000313" key="2">
    <source>
        <dbReference type="Proteomes" id="UP000315295"/>
    </source>
</evidence>
<keyword evidence="2" id="KW-1185">Reference proteome</keyword>
<dbReference type="STRING" id="106549.A0A540LYS6"/>